<sequence>MSFSPSYKFDVPSQSKSIIKVIGVGGGGSNAVNHMFGQGIKDVEFVVCNTDAQALKSSSVPNKLQIGIDLTEGLGAGANPERGKQAAIESKEQIRELLGTDTKMVFITAGMGGGTGTGAAPVIAKVAKDLDILTVGIVTAPFMFEGRKKRQAADNGIKELSDSCDTVLVILNDKLREIFGNLPIRSAFAKADNVLTTAAKSIAEIITVTSEVNVDFEDVKTVMKDSGAAVMGSAITEGENRALRAAEEALSSPLLNNTDIHGAQKILLSIMSGDQAELEMDELTEITEYIQEQAGEEAEVIFGHGIDPELGQSIRVTVIATGFAREGNSIVQMPAIKKIMEKEAAAPAPQNDIFNTDYNMAAEAPVKPVTPPQPTYTPPAPQYQAPEPVRAPQPQYVPPVQQHQPQQVQPQQPMPQQPQGPVSQPDNIFAEPVPNRVIYDLGVSQDVVNHDMPNLGHPQPQYQPQNAPIAQTVDIYETQERIPSLDERRRRLRQLSSEISSDAIKEKLEVPAYQRRNVVLENVVPSAERNISRFSLNDDNEILGDNRFLHDNVD</sequence>
<gene>
    <name evidence="4 10" type="primary">ftsZ</name>
    <name evidence="10" type="ORF">I5M27_04410</name>
</gene>
<feature type="binding site" evidence="4">
    <location>
        <position position="192"/>
    </location>
    <ligand>
        <name>GTP</name>
        <dbReference type="ChEBI" id="CHEBI:37565"/>
    </ligand>
</feature>
<evidence type="ECO:0000259" key="9">
    <source>
        <dbReference type="SMART" id="SM00865"/>
    </source>
</evidence>
<dbReference type="CDD" id="cd02201">
    <property type="entry name" value="FtsZ_type1"/>
    <property type="match status" value="1"/>
</dbReference>
<evidence type="ECO:0000313" key="11">
    <source>
        <dbReference type="Proteomes" id="UP000644147"/>
    </source>
</evidence>
<dbReference type="PANTHER" id="PTHR30314">
    <property type="entry name" value="CELL DIVISION PROTEIN FTSZ-RELATED"/>
    <property type="match status" value="1"/>
</dbReference>
<comment type="similarity">
    <text evidence="1 4 6">Belongs to the FtsZ family.</text>
</comment>
<dbReference type="InterPro" id="IPR037103">
    <property type="entry name" value="Tubulin/FtsZ-like_C"/>
</dbReference>
<organism evidence="10 11">
    <name type="scientific">Adhaeribacter terrigena</name>
    <dbReference type="NCBI Taxonomy" id="2793070"/>
    <lineage>
        <taxon>Bacteria</taxon>
        <taxon>Pseudomonadati</taxon>
        <taxon>Bacteroidota</taxon>
        <taxon>Cytophagia</taxon>
        <taxon>Cytophagales</taxon>
        <taxon>Hymenobacteraceae</taxon>
        <taxon>Adhaeribacter</taxon>
    </lineage>
</organism>
<feature type="domain" description="Tubulin/FtsZ GTPase" evidence="8">
    <location>
        <begin position="18"/>
        <end position="210"/>
    </location>
</feature>
<dbReference type="Pfam" id="PF00091">
    <property type="entry name" value="Tubulin"/>
    <property type="match status" value="1"/>
</dbReference>
<keyword evidence="2 4" id="KW-0547">Nucleotide-binding</keyword>
<evidence type="ECO:0000256" key="5">
    <source>
        <dbReference type="NCBIfam" id="TIGR00065"/>
    </source>
</evidence>
<accession>A0ABS1C0U1</accession>
<evidence type="ECO:0000256" key="6">
    <source>
        <dbReference type="RuleBase" id="RU000631"/>
    </source>
</evidence>
<keyword evidence="4 6" id="KW-0717">Septation</keyword>
<feature type="binding site" evidence="4">
    <location>
        <begin position="114"/>
        <end position="116"/>
    </location>
    <ligand>
        <name>GTP</name>
        <dbReference type="ChEBI" id="CHEBI:37565"/>
    </ligand>
</feature>
<name>A0ABS1C0U1_9BACT</name>
<dbReference type="SMART" id="SM00865">
    <property type="entry name" value="Tubulin_C"/>
    <property type="match status" value="1"/>
</dbReference>
<dbReference type="PANTHER" id="PTHR30314:SF3">
    <property type="entry name" value="MITOCHONDRIAL DIVISION PROTEIN FSZA"/>
    <property type="match status" value="1"/>
</dbReference>
<dbReference type="Gene3D" id="3.40.50.1440">
    <property type="entry name" value="Tubulin/FtsZ, GTPase domain"/>
    <property type="match status" value="1"/>
</dbReference>
<evidence type="ECO:0000259" key="8">
    <source>
        <dbReference type="SMART" id="SM00864"/>
    </source>
</evidence>
<feature type="compositionally biased region" description="Pro residues" evidence="7">
    <location>
        <begin position="368"/>
        <end position="381"/>
    </location>
</feature>
<dbReference type="SUPFAM" id="SSF55307">
    <property type="entry name" value="Tubulin C-terminal domain-like"/>
    <property type="match status" value="1"/>
</dbReference>
<dbReference type="EMBL" id="JAEHFX010000002">
    <property type="protein sequence ID" value="MBK0402213.1"/>
    <property type="molecule type" value="Genomic_DNA"/>
</dbReference>
<dbReference type="PRINTS" id="PR00423">
    <property type="entry name" value="CELLDVISFTSZ"/>
</dbReference>
<dbReference type="InterPro" id="IPR024757">
    <property type="entry name" value="FtsZ_C"/>
</dbReference>
<dbReference type="RefSeq" id="WP_200504927.1">
    <property type="nucleotide sequence ID" value="NZ_JAEHFX010000002.1"/>
</dbReference>
<protein>
    <recommendedName>
        <fullName evidence="4 5">Cell division protein FtsZ</fullName>
    </recommendedName>
</protein>
<comment type="function">
    <text evidence="4 6">Essential cell division protein that forms a contractile ring structure (Z ring) at the future cell division site. The regulation of the ring assembly controls the timing and the location of cell division. One of the functions of the FtsZ ring is to recruit other cell division proteins to the septum to produce a new cell wall between the dividing cells. Binds GTP and shows GTPase activity.</text>
</comment>
<evidence type="ECO:0000256" key="2">
    <source>
        <dbReference type="ARBA" id="ARBA00022741"/>
    </source>
</evidence>
<dbReference type="InterPro" id="IPR036525">
    <property type="entry name" value="Tubulin/FtsZ_GTPase_sf"/>
</dbReference>
<dbReference type="HAMAP" id="MF_00909">
    <property type="entry name" value="FtsZ"/>
    <property type="match status" value="1"/>
</dbReference>
<feature type="binding site" evidence="4">
    <location>
        <begin position="26"/>
        <end position="30"/>
    </location>
    <ligand>
        <name>GTP</name>
        <dbReference type="ChEBI" id="CHEBI:37565"/>
    </ligand>
</feature>
<evidence type="ECO:0000313" key="10">
    <source>
        <dbReference type="EMBL" id="MBK0402213.1"/>
    </source>
</evidence>
<comment type="caution">
    <text evidence="10">The sequence shown here is derived from an EMBL/GenBank/DDBJ whole genome shotgun (WGS) entry which is preliminary data.</text>
</comment>
<feature type="compositionally biased region" description="Low complexity" evidence="7">
    <location>
        <begin position="398"/>
        <end position="411"/>
    </location>
</feature>
<feature type="binding site" evidence="4">
    <location>
        <position position="145"/>
    </location>
    <ligand>
        <name>GTP</name>
        <dbReference type="ChEBI" id="CHEBI:37565"/>
    </ligand>
</feature>
<dbReference type="Gene3D" id="3.30.1330.20">
    <property type="entry name" value="Tubulin/FtsZ, C-terminal domain"/>
    <property type="match status" value="1"/>
</dbReference>
<dbReference type="InterPro" id="IPR045061">
    <property type="entry name" value="FtsZ/CetZ"/>
</dbReference>
<keyword evidence="4 6" id="KW-0131">Cell cycle</keyword>
<keyword evidence="3 4" id="KW-0342">GTP-binding</keyword>
<dbReference type="SUPFAM" id="SSF52490">
    <property type="entry name" value="Tubulin nucleotide-binding domain-like"/>
    <property type="match status" value="1"/>
</dbReference>
<comment type="subunit">
    <text evidence="4">Homodimer. Polymerizes to form a dynamic ring structure in a strictly GTP-dependent manner. Interacts directly with several other division proteins.</text>
</comment>
<dbReference type="InterPro" id="IPR000158">
    <property type="entry name" value="Cell_div_FtsZ"/>
</dbReference>
<evidence type="ECO:0000256" key="3">
    <source>
        <dbReference type="ARBA" id="ARBA00023134"/>
    </source>
</evidence>
<dbReference type="GO" id="GO:0051301">
    <property type="term" value="P:cell division"/>
    <property type="evidence" value="ECO:0007669"/>
    <property type="project" value="UniProtKB-KW"/>
</dbReference>
<evidence type="ECO:0000256" key="7">
    <source>
        <dbReference type="SAM" id="MobiDB-lite"/>
    </source>
</evidence>
<dbReference type="InterPro" id="IPR008280">
    <property type="entry name" value="Tub_FtsZ_C"/>
</dbReference>
<dbReference type="PROSITE" id="PS01135">
    <property type="entry name" value="FTSZ_2"/>
    <property type="match status" value="1"/>
</dbReference>
<dbReference type="NCBIfam" id="TIGR00065">
    <property type="entry name" value="ftsZ"/>
    <property type="match status" value="1"/>
</dbReference>
<dbReference type="PROSITE" id="PS01134">
    <property type="entry name" value="FTSZ_1"/>
    <property type="match status" value="1"/>
</dbReference>
<keyword evidence="4 6" id="KW-0132">Cell division</keyword>
<evidence type="ECO:0000256" key="1">
    <source>
        <dbReference type="ARBA" id="ARBA00009690"/>
    </source>
</evidence>
<dbReference type="InterPro" id="IPR020805">
    <property type="entry name" value="Cell_div_FtsZ_CS"/>
</dbReference>
<dbReference type="InterPro" id="IPR003008">
    <property type="entry name" value="Tubulin_FtsZ_GTPase"/>
</dbReference>
<feature type="domain" description="Tubulin/FtsZ 2-layer sandwich" evidence="9">
    <location>
        <begin position="212"/>
        <end position="332"/>
    </location>
</feature>
<feature type="binding site" evidence="4">
    <location>
        <position position="149"/>
    </location>
    <ligand>
        <name>GTP</name>
        <dbReference type="ChEBI" id="CHEBI:37565"/>
    </ligand>
</feature>
<keyword evidence="11" id="KW-1185">Reference proteome</keyword>
<dbReference type="InterPro" id="IPR018316">
    <property type="entry name" value="Tubulin/FtsZ_2-layer-sand-dom"/>
</dbReference>
<reference evidence="10 11" key="1">
    <citation type="submission" date="2020-12" db="EMBL/GenBank/DDBJ databases">
        <title>Bacterial novel species Adhaeribacter sp. BT258 isolated from soil.</title>
        <authorList>
            <person name="Jung H.-Y."/>
        </authorList>
    </citation>
    <scope>NUCLEOTIDE SEQUENCE [LARGE SCALE GENOMIC DNA]</scope>
    <source>
        <strain evidence="10 11">BT258</strain>
    </source>
</reference>
<comment type="subcellular location">
    <subcellularLocation>
        <location evidence="4">Cytoplasm</location>
    </subcellularLocation>
    <text evidence="4">Assembles at midcell at the inner surface of the cytoplasmic membrane.</text>
</comment>
<dbReference type="SMART" id="SM00864">
    <property type="entry name" value="Tubulin"/>
    <property type="match status" value="1"/>
</dbReference>
<proteinExistence type="inferred from homology"/>
<keyword evidence="4" id="KW-0963">Cytoplasm</keyword>
<dbReference type="Pfam" id="PF12327">
    <property type="entry name" value="FtsZ_C"/>
    <property type="match status" value="1"/>
</dbReference>
<feature type="region of interest" description="Disordered" evidence="7">
    <location>
        <begin position="365"/>
        <end position="425"/>
    </location>
</feature>
<evidence type="ECO:0000256" key="4">
    <source>
        <dbReference type="HAMAP-Rule" id="MF_00909"/>
    </source>
</evidence>
<dbReference type="Proteomes" id="UP000644147">
    <property type="component" value="Unassembled WGS sequence"/>
</dbReference>